<keyword evidence="2" id="KW-1003">Cell membrane</keyword>
<evidence type="ECO:0000259" key="7">
    <source>
        <dbReference type="Pfam" id="PF05425"/>
    </source>
</evidence>
<dbReference type="GO" id="GO:0005886">
    <property type="term" value="C:plasma membrane"/>
    <property type="evidence" value="ECO:0007669"/>
    <property type="project" value="UniProtKB-SubCell"/>
</dbReference>
<reference evidence="8" key="1">
    <citation type="submission" date="2021-03" db="EMBL/GenBank/DDBJ databases">
        <authorList>
            <person name="Kanchanasin P."/>
            <person name="Saeng-In P."/>
            <person name="Phongsopitanun W."/>
            <person name="Yuki M."/>
            <person name="Kudo T."/>
            <person name="Ohkuma M."/>
            <person name="Tanasupawat S."/>
        </authorList>
    </citation>
    <scope>NUCLEOTIDE SEQUENCE</scope>
    <source>
        <strain evidence="8">GKU 128</strain>
    </source>
</reference>
<feature type="transmembrane region" description="Helical" evidence="6">
    <location>
        <begin position="316"/>
        <end position="340"/>
    </location>
</feature>
<keyword evidence="3 6" id="KW-0812">Transmembrane</keyword>
<protein>
    <submittedName>
        <fullName evidence="8">Bifunctional copper resistance protein CopD/cytochrome c oxidase assembly protein</fullName>
    </submittedName>
</protein>
<name>A0A939PJ23_9ACTN</name>
<evidence type="ECO:0000256" key="2">
    <source>
        <dbReference type="ARBA" id="ARBA00022475"/>
    </source>
</evidence>
<dbReference type="InterPro" id="IPR008457">
    <property type="entry name" value="Cu-R_CopD_dom"/>
</dbReference>
<feature type="transmembrane region" description="Helical" evidence="6">
    <location>
        <begin position="160"/>
        <end position="178"/>
    </location>
</feature>
<evidence type="ECO:0000256" key="1">
    <source>
        <dbReference type="ARBA" id="ARBA00004651"/>
    </source>
</evidence>
<feature type="transmembrane region" description="Helical" evidence="6">
    <location>
        <begin position="285"/>
        <end position="304"/>
    </location>
</feature>
<evidence type="ECO:0000256" key="4">
    <source>
        <dbReference type="ARBA" id="ARBA00022989"/>
    </source>
</evidence>
<comment type="subcellular location">
    <subcellularLocation>
        <location evidence="1">Cell membrane</location>
        <topology evidence="1">Multi-pass membrane protein</topology>
    </subcellularLocation>
</comment>
<dbReference type="GO" id="GO:0006825">
    <property type="term" value="P:copper ion transport"/>
    <property type="evidence" value="ECO:0007669"/>
    <property type="project" value="InterPro"/>
</dbReference>
<feature type="transmembrane region" description="Helical" evidence="6">
    <location>
        <begin position="455"/>
        <end position="474"/>
    </location>
</feature>
<dbReference type="InterPro" id="IPR019108">
    <property type="entry name" value="Caa3_assmbl_CtaG-rel"/>
</dbReference>
<sequence>MVSDIEHGRVSEAERDEVSPVQRSGPLWMGMAAVSMVVLAVVVRFGGAVSPEVVPGLTRLAAFTLGGLSTAKLAMNVSAAVTVGWLLLTSVFLQAGPDGRLSPQGRRCLRAASLSAVAWAVSTLAVVLFSVADVFGVSPITGISGTLVRSFLVELTQGRALLLVAALATLVAVTAYLPKTPGGTGYLLALTLLGLLPPVFTGHAADAADHALAVYSLAAHILGATVWVGGLVVLVAAAWPLRDRLPEIVARYSTLAGVCFAVVGASGLISAWIRLGGLHLGSSYAALVVAKTVAFAALGTFGWWHRRTGIPALRDGAGAAVFVRIASVEVLVMAATMGLATGLSRTPPPEVAPNTLNLTQLQLGFPLPGPPSVQSYLLQWRLDPLFTAAILAGAVLYAAALIRHRRHDGSWPIARTLAWYAGLLTLLAATGSGLARYSMVLFSAHIVQHLTLSLLAPPLLLLGAPLTLGLRVLPTGAATGRPTRDLLPAALRSRAVRIACHPLVATPLLVATLYGFYFTSLFETSLRNHAFHSLAMAVFTLAGLLFLWPILSPEQSPHRLRPAMRILLPAAVLPFHVLFGKLLMTSDSPLASRWYVGLRRAWGPAPLHDQQAGGVLALALGTVAAFLVVLALANQHVRQNLEDRRPQSAR</sequence>
<dbReference type="Pfam" id="PF05425">
    <property type="entry name" value="CopD"/>
    <property type="match status" value="1"/>
</dbReference>
<feature type="transmembrane region" description="Helical" evidence="6">
    <location>
        <begin position="530"/>
        <end position="551"/>
    </location>
</feature>
<feature type="transmembrane region" description="Helical" evidence="6">
    <location>
        <begin position="563"/>
        <end position="584"/>
    </location>
</feature>
<dbReference type="InterPro" id="IPR032694">
    <property type="entry name" value="CopC/D"/>
</dbReference>
<keyword evidence="9" id="KW-1185">Reference proteome</keyword>
<dbReference type="Proteomes" id="UP000669179">
    <property type="component" value="Unassembled WGS sequence"/>
</dbReference>
<feature type="transmembrane region" description="Helical" evidence="6">
    <location>
        <begin position="73"/>
        <end position="95"/>
    </location>
</feature>
<feature type="transmembrane region" description="Helical" evidence="6">
    <location>
        <begin position="385"/>
        <end position="404"/>
    </location>
</feature>
<comment type="caution">
    <text evidence="8">The sequence shown here is derived from an EMBL/GenBank/DDBJ whole genome shotgun (WGS) entry which is preliminary data.</text>
</comment>
<keyword evidence="4 6" id="KW-1133">Transmembrane helix</keyword>
<evidence type="ECO:0000256" key="6">
    <source>
        <dbReference type="SAM" id="Phobius"/>
    </source>
</evidence>
<dbReference type="PANTHER" id="PTHR34820">
    <property type="entry name" value="INNER MEMBRANE PROTEIN YEBZ"/>
    <property type="match status" value="1"/>
</dbReference>
<keyword evidence="5 6" id="KW-0472">Membrane</keyword>
<feature type="transmembrane region" description="Helical" evidence="6">
    <location>
        <begin position="217"/>
        <end position="240"/>
    </location>
</feature>
<accession>A0A939PJ23</accession>
<dbReference type="EMBL" id="JAGEOJ010000008">
    <property type="protein sequence ID" value="MBO2449461.1"/>
    <property type="molecule type" value="Genomic_DNA"/>
</dbReference>
<dbReference type="Pfam" id="PF09678">
    <property type="entry name" value="Caa3_CtaG"/>
    <property type="match status" value="1"/>
</dbReference>
<evidence type="ECO:0000256" key="5">
    <source>
        <dbReference type="ARBA" id="ARBA00023136"/>
    </source>
</evidence>
<feature type="transmembrane region" description="Helical" evidence="6">
    <location>
        <begin position="116"/>
        <end position="140"/>
    </location>
</feature>
<evidence type="ECO:0000313" key="8">
    <source>
        <dbReference type="EMBL" id="MBO2449461.1"/>
    </source>
</evidence>
<dbReference type="RefSeq" id="WP_208257352.1">
    <property type="nucleotide sequence ID" value="NZ_JAGEOJ010000008.1"/>
</dbReference>
<evidence type="ECO:0000313" key="9">
    <source>
        <dbReference type="Proteomes" id="UP000669179"/>
    </source>
</evidence>
<feature type="transmembrane region" description="Helical" evidence="6">
    <location>
        <begin position="416"/>
        <end position="435"/>
    </location>
</feature>
<gene>
    <name evidence="8" type="ORF">J4573_20335</name>
</gene>
<dbReference type="AlphaFoldDB" id="A0A939PJ23"/>
<evidence type="ECO:0000256" key="3">
    <source>
        <dbReference type="ARBA" id="ARBA00022692"/>
    </source>
</evidence>
<feature type="transmembrane region" description="Helical" evidence="6">
    <location>
        <begin position="185"/>
        <end position="205"/>
    </location>
</feature>
<feature type="transmembrane region" description="Helical" evidence="6">
    <location>
        <begin position="495"/>
        <end position="518"/>
    </location>
</feature>
<organism evidence="8 9">
    <name type="scientific">Actinomadura barringtoniae</name>
    <dbReference type="NCBI Taxonomy" id="1427535"/>
    <lineage>
        <taxon>Bacteria</taxon>
        <taxon>Bacillati</taxon>
        <taxon>Actinomycetota</taxon>
        <taxon>Actinomycetes</taxon>
        <taxon>Streptosporangiales</taxon>
        <taxon>Thermomonosporaceae</taxon>
        <taxon>Actinomadura</taxon>
    </lineage>
</organism>
<feature type="transmembrane region" description="Helical" evidence="6">
    <location>
        <begin position="252"/>
        <end position="273"/>
    </location>
</feature>
<dbReference type="PANTHER" id="PTHR34820:SF4">
    <property type="entry name" value="INNER MEMBRANE PROTEIN YEBZ"/>
    <property type="match status" value="1"/>
</dbReference>
<feature type="domain" description="Copper resistance protein D" evidence="7">
    <location>
        <begin position="247"/>
        <end position="342"/>
    </location>
</feature>
<feature type="transmembrane region" description="Helical" evidence="6">
    <location>
        <begin position="27"/>
        <end position="47"/>
    </location>
</feature>
<feature type="transmembrane region" description="Helical" evidence="6">
    <location>
        <begin position="612"/>
        <end position="633"/>
    </location>
</feature>
<proteinExistence type="predicted"/>